<dbReference type="PANTHER" id="PTHR35841:SF1">
    <property type="entry name" value="PHOSPHONATES-BINDING PERIPLASMIC PROTEIN"/>
    <property type="match status" value="1"/>
</dbReference>
<evidence type="ECO:0000256" key="4">
    <source>
        <dbReference type="SAM" id="SignalP"/>
    </source>
</evidence>
<dbReference type="InterPro" id="IPR005770">
    <property type="entry name" value="PhnD"/>
</dbReference>
<organism evidence="5 6">
    <name type="scientific">Ruania alkalisoli</name>
    <dbReference type="NCBI Taxonomy" id="2779775"/>
    <lineage>
        <taxon>Bacteria</taxon>
        <taxon>Bacillati</taxon>
        <taxon>Actinomycetota</taxon>
        <taxon>Actinomycetes</taxon>
        <taxon>Micrococcales</taxon>
        <taxon>Ruaniaceae</taxon>
        <taxon>Ruania</taxon>
    </lineage>
</organism>
<sequence>MRSNPRQNLRKTTLVTALAATTALALASCSSEASGSEGTDSDGGSDSADSAGSTQTEWPEEITISLVPSVEGEDLAEALDPLTTYLSDGLGITVEGVVATDYAATVEALGADQAQVLITDAGSLYNAMEQYDAELILRDVRFGATSYASIAMTNDPGTYCADEVVTATYGATGDELSYCNGTEAGPDAAGQGPAGQEALASIAEGTPVALQAATSPAGYQYPVVAMREQGIDTDAGIQQIPVEGNNNAVLAVANGDAEVGFAYWDARSTVTEEVPTVGEDVVVFAYTEMIPNGGVAVAPSLPEDLVAELTTLMDDYADSSDEAATVMFDLVGLSDWSADTAEDEITRYGEILAEFSQ</sequence>
<keyword evidence="2 4" id="KW-0732">Signal</keyword>
<name>A0A7M1SW64_9MICO</name>
<dbReference type="Pfam" id="PF12974">
    <property type="entry name" value="Phosphonate-bd"/>
    <property type="match status" value="1"/>
</dbReference>
<dbReference type="SUPFAM" id="SSF53850">
    <property type="entry name" value="Periplasmic binding protein-like II"/>
    <property type="match status" value="1"/>
</dbReference>
<evidence type="ECO:0000256" key="3">
    <source>
        <dbReference type="SAM" id="MobiDB-lite"/>
    </source>
</evidence>
<dbReference type="GO" id="GO:0055085">
    <property type="term" value="P:transmembrane transport"/>
    <property type="evidence" value="ECO:0007669"/>
    <property type="project" value="InterPro"/>
</dbReference>
<protein>
    <submittedName>
        <fullName evidence="5">Phosphate/phosphite/phosphonate ABC transporter substrate-binding protein</fullName>
    </submittedName>
</protein>
<comment type="similarity">
    <text evidence="1">Belongs to the phosphate/phosphite/phosphonate binding protein family.</text>
</comment>
<evidence type="ECO:0000313" key="6">
    <source>
        <dbReference type="Proteomes" id="UP000593758"/>
    </source>
</evidence>
<feature type="compositionally biased region" description="Low complexity" evidence="3">
    <location>
        <begin position="29"/>
        <end position="54"/>
    </location>
</feature>
<accession>A0A7M1SW64</accession>
<dbReference type="AlphaFoldDB" id="A0A7M1SW64"/>
<evidence type="ECO:0000256" key="1">
    <source>
        <dbReference type="ARBA" id="ARBA00007162"/>
    </source>
</evidence>
<dbReference type="NCBIfam" id="TIGR01098">
    <property type="entry name" value="3A0109s03R"/>
    <property type="match status" value="1"/>
</dbReference>
<dbReference type="KEGG" id="halt:IM660_00695"/>
<dbReference type="EMBL" id="CP063169">
    <property type="protein sequence ID" value="QOR70873.1"/>
    <property type="molecule type" value="Genomic_DNA"/>
</dbReference>
<feature type="chain" id="PRO_5039013221" evidence="4">
    <location>
        <begin position="28"/>
        <end position="357"/>
    </location>
</feature>
<dbReference type="GO" id="GO:0043190">
    <property type="term" value="C:ATP-binding cassette (ABC) transporter complex"/>
    <property type="evidence" value="ECO:0007669"/>
    <property type="project" value="InterPro"/>
</dbReference>
<dbReference type="Gene3D" id="3.40.190.10">
    <property type="entry name" value="Periplasmic binding protein-like II"/>
    <property type="match status" value="2"/>
</dbReference>
<feature type="signal peptide" evidence="4">
    <location>
        <begin position="1"/>
        <end position="27"/>
    </location>
</feature>
<keyword evidence="6" id="KW-1185">Reference proteome</keyword>
<proteinExistence type="inferred from homology"/>
<gene>
    <name evidence="5" type="primary">phnD</name>
    <name evidence="5" type="ORF">IM660_00695</name>
</gene>
<dbReference type="PROSITE" id="PS51257">
    <property type="entry name" value="PROKAR_LIPOPROTEIN"/>
    <property type="match status" value="1"/>
</dbReference>
<feature type="region of interest" description="Disordered" evidence="3">
    <location>
        <begin position="29"/>
        <end position="59"/>
    </location>
</feature>
<dbReference type="Proteomes" id="UP000593758">
    <property type="component" value="Chromosome"/>
</dbReference>
<dbReference type="PANTHER" id="PTHR35841">
    <property type="entry name" value="PHOSPHONATES-BINDING PERIPLASMIC PROTEIN"/>
    <property type="match status" value="1"/>
</dbReference>
<dbReference type="RefSeq" id="WP_193497545.1">
    <property type="nucleotide sequence ID" value="NZ_CP063169.1"/>
</dbReference>
<reference evidence="5 6" key="1">
    <citation type="submission" date="2020-10" db="EMBL/GenBank/DDBJ databases">
        <title>Haloactinobacterium sp. RN3S43, a bacterium isolated from saline soil.</title>
        <authorList>
            <person name="Sun J.-Q."/>
        </authorList>
    </citation>
    <scope>NUCLEOTIDE SEQUENCE [LARGE SCALE GENOMIC DNA]</scope>
    <source>
        <strain evidence="5 6">RN3S43</strain>
    </source>
</reference>
<evidence type="ECO:0000256" key="2">
    <source>
        <dbReference type="ARBA" id="ARBA00022729"/>
    </source>
</evidence>
<evidence type="ECO:0000313" key="5">
    <source>
        <dbReference type="EMBL" id="QOR70873.1"/>
    </source>
</evidence>